<dbReference type="InterPro" id="IPR035999">
    <property type="entry name" value="Sec7_dom_sf"/>
</dbReference>
<feature type="compositionally biased region" description="Low complexity" evidence="1">
    <location>
        <begin position="743"/>
        <end position="756"/>
    </location>
</feature>
<dbReference type="GO" id="GO:0032012">
    <property type="term" value="P:regulation of ARF protein signal transduction"/>
    <property type="evidence" value="ECO:0007669"/>
    <property type="project" value="InterPro"/>
</dbReference>
<feature type="region of interest" description="Disordered" evidence="1">
    <location>
        <begin position="1622"/>
        <end position="1674"/>
    </location>
</feature>
<dbReference type="EMBL" id="KZ819324">
    <property type="protein sequence ID" value="PWN21755.1"/>
    <property type="molecule type" value="Genomic_DNA"/>
</dbReference>
<dbReference type="GO" id="GO:0005085">
    <property type="term" value="F:guanyl-nucleotide exchange factor activity"/>
    <property type="evidence" value="ECO:0007669"/>
    <property type="project" value="InterPro"/>
</dbReference>
<gene>
    <name evidence="3" type="ORF">BCV69DRAFT_281683</name>
</gene>
<feature type="compositionally biased region" description="Polar residues" evidence="1">
    <location>
        <begin position="1271"/>
        <end position="1284"/>
    </location>
</feature>
<feature type="compositionally biased region" description="Polar residues" evidence="1">
    <location>
        <begin position="1112"/>
        <end position="1130"/>
    </location>
</feature>
<feature type="region of interest" description="Disordered" evidence="1">
    <location>
        <begin position="1"/>
        <end position="146"/>
    </location>
</feature>
<dbReference type="Pfam" id="PF01369">
    <property type="entry name" value="Sec7"/>
    <property type="match status" value="1"/>
</dbReference>
<dbReference type="RefSeq" id="XP_025348915.1">
    <property type="nucleotide sequence ID" value="XM_025492066.1"/>
</dbReference>
<dbReference type="SMART" id="SM00233">
    <property type="entry name" value="PH"/>
    <property type="match status" value="1"/>
</dbReference>
<feature type="compositionally biased region" description="Basic and acidic residues" evidence="1">
    <location>
        <begin position="562"/>
        <end position="575"/>
    </location>
</feature>
<dbReference type="InterPro" id="IPR000904">
    <property type="entry name" value="Sec7_dom"/>
</dbReference>
<dbReference type="Pfam" id="PF15410">
    <property type="entry name" value="PH_9"/>
    <property type="match status" value="1"/>
</dbReference>
<dbReference type="Gene3D" id="2.30.29.30">
    <property type="entry name" value="Pleckstrin-homology domain (PH domain)/Phosphotyrosine-binding domain (PTB)"/>
    <property type="match status" value="1"/>
</dbReference>
<feature type="region of interest" description="Disordered" evidence="1">
    <location>
        <begin position="160"/>
        <end position="468"/>
    </location>
</feature>
<feature type="compositionally biased region" description="Polar residues" evidence="1">
    <location>
        <begin position="49"/>
        <end position="58"/>
    </location>
</feature>
<feature type="region of interest" description="Disordered" evidence="1">
    <location>
        <begin position="1086"/>
        <end position="1188"/>
    </location>
</feature>
<dbReference type="Gene3D" id="1.10.1000.11">
    <property type="entry name" value="Arf Nucleotide-binding Site Opener,domain 2"/>
    <property type="match status" value="1"/>
</dbReference>
<feature type="compositionally biased region" description="Acidic residues" evidence="1">
    <location>
        <begin position="813"/>
        <end position="825"/>
    </location>
</feature>
<dbReference type="GeneID" id="37013800"/>
<feature type="compositionally biased region" description="Low complexity" evidence="1">
    <location>
        <begin position="911"/>
        <end position="941"/>
    </location>
</feature>
<sequence length="1797" mass="189447">MPSPFKAGNGNAAFLPPPSATNPSGRPLTSSSGTNNKSSSPSRRWLFNKPSSSASEANFSDLRKTSSRTSNPRSILSSETDRHSERVAEEPAAVALPSTSFKPTASSTTDGSAPVASSSSGPRVSSVPGGRTLSGRKTGSQIGKSFETLLASNETWVLKSTTAEERTSSPESTTAASSDLSPHSPASPMPGFRLGTSSGHRPWRSPRTEPLLPASSASPLPPSEEEGGLAPPLSTYSLASLTSPREGEAGETSAGPQREEPPQSPSSTRFGTTDAQSQMSSAMPPPSSSKNEGRAPSMGFRPVSRSKLNNGTEASAEQSSAAQEEGALSSSGPSSDPSGVNVQSTPSSFKDRFKKTSGFLKRFTARDSSSSSSSTSDEKKVYSKQSSSGARQSTHSLHQSAIVNDTASHTGSASLPPSPSLGRSRGAPTLDPPPLPVPAIPAKYAEGRPRSLSRSGPGFIGESERHTATKAAIPLAETTSLQGRAAGLAAPINLSSGVRSVSAPGVPVTSMAFEPISSSKPGIGTSSEAASKKGVTPVSVSATELRSTLKAWEREMDDTLKESAQDLEQKTKISEKTSWGPSPTLPKLELGADMDGAPGGADGALSSLLGDEHAQNRINGTSSAPSTPTMPTANLQAPGPSAKNMRPTTSLGGSAVIVEGKPVHRPWERSRSPYLSPGEEGSSQSGATEMNSTLSADGHRLPRLPSRAPLAPEDASKSSPTQIPTGQADHRKPPPISTASDGASLALLPSPPASASRSESTVEPRAAPSLHSNKPRDSVSGASMGTFETADETSEAPTLNVGAEQAANGVDPADVEDDDPIEIPPEETIRLITDTGSGQPTSPEIVEDSTLTITRSCEPQMEAEPSGHQIREASTLAPLPSDLAGHRLGTWTSPSPGSEVQVSRASHNTLPRSSSPSRPRPSTSQNRRNPSSAASPGSEPEAALDDAAQEQAKKLADRCWQEDETWMAKEKIAEWLGGLGTLNEAARDYYFENFDFTNLRVDAALRILCDKLFLRAETQQVDRILAAFSRRYWLCNPASVCGSADSVHAVVFSLLLLNTDLHVADISERMTKSQFVKNTLSALREASSTDQELGMPLSPPKSHNRGAVFDPTLSQHSEMDSDTMSFQSRSFRPEQNDSSSLADSSRPTRRDSISSLTPQHQGGGGGSFSKGTFSRSSPVPGTHSKGDADLEAVLKEMYIAVKSDRIRLPMSEVAPPEHLKSFPGRKGSRPNLGPPSASSNSSNRVTQLKRGSIRGMAGLLGVTSAIKNEDLGSQSSFGSRSVNDSWMTGGSGLGGSQSSGGTSMTSAGSIPQTHAGSLGFANSLLAQNVIKEAREEGRTSDDLQRPASVASTVDELTDNELALIGAPWAKEGVLSRKQYWEAPQKRAKDKNWTETFVVVSKGILSMFKFGESSSSVGAKGGASYGGGNWLSNATSLGEFTLAHTLANSLPPPGYNRARPHVLALTLPSGAVYFFQAGTEDLVQEWVSTCNYWAARTSRPPLAGGVSNMEYGWNKVMPVPDDEEEESYESTEPGEYLADDAASSHGDTSTTTWSTLATPPDGSIYRSLTNRNAAATADNRSIMSGRSGRSMASNVANYTSWQDAVTNGLGGDSVGKARLGSRTPSIASGYTGAGVGNVLSPPSHRSRPPASIRSLSSLNPSGAARSANDRTRINEWKAPVAPSMPSALREEEQMEACLAYISRTEAELTSHNELRQPMLALYNPRGPNYGKALANWQRKSNHLLAELVKWKGYVESLNSALKLRMQKRDERAIETSLTRADEEMAKVQEEEEEGPILV</sequence>
<accession>A0A316UF44</accession>
<feature type="compositionally biased region" description="Polar residues" evidence="1">
    <location>
        <begin position="97"/>
        <end position="110"/>
    </location>
</feature>
<evidence type="ECO:0000313" key="4">
    <source>
        <dbReference type="Proteomes" id="UP000245942"/>
    </source>
</evidence>
<organism evidence="3 4">
    <name type="scientific">Pseudomicrostroma glucosiphilum</name>
    <dbReference type="NCBI Taxonomy" id="1684307"/>
    <lineage>
        <taxon>Eukaryota</taxon>
        <taxon>Fungi</taxon>
        <taxon>Dikarya</taxon>
        <taxon>Basidiomycota</taxon>
        <taxon>Ustilaginomycotina</taxon>
        <taxon>Exobasidiomycetes</taxon>
        <taxon>Microstromatales</taxon>
        <taxon>Microstromatales incertae sedis</taxon>
        <taxon>Pseudomicrostroma</taxon>
    </lineage>
</organism>
<dbReference type="InterPro" id="IPR001849">
    <property type="entry name" value="PH_domain"/>
</dbReference>
<feature type="compositionally biased region" description="Polar residues" evidence="1">
    <location>
        <begin position="681"/>
        <end position="695"/>
    </location>
</feature>
<feature type="compositionally biased region" description="Low complexity" evidence="1">
    <location>
        <begin position="1639"/>
        <end position="1653"/>
    </location>
</feature>
<feature type="compositionally biased region" description="Basic and acidic residues" evidence="1">
    <location>
        <begin position="79"/>
        <end position="89"/>
    </location>
</feature>
<feature type="compositionally biased region" description="Polar residues" evidence="1">
    <location>
        <begin position="234"/>
        <end position="243"/>
    </location>
</feature>
<feature type="region of interest" description="Disordered" evidence="1">
    <location>
        <begin position="514"/>
        <end position="541"/>
    </location>
</feature>
<feature type="domain" description="SEC7" evidence="2">
    <location>
        <begin position="928"/>
        <end position="1093"/>
    </location>
</feature>
<feature type="compositionally biased region" description="Low complexity" evidence="1">
    <location>
        <begin position="111"/>
        <end position="131"/>
    </location>
</feature>
<dbReference type="SUPFAM" id="SSF48425">
    <property type="entry name" value="Sec7 domain"/>
    <property type="match status" value="1"/>
</dbReference>
<feature type="compositionally biased region" description="Gly residues" evidence="1">
    <location>
        <begin position="1289"/>
        <end position="1298"/>
    </location>
</feature>
<evidence type="ECO:0000313" key="3">
    <source>
        <dbReference type="EMBL" id="PWN21755.1"/>
    </source>
</evidence>
<dbReference type="InterPro" id="IPR023394">
    <property type="entry name" value="Sec7_C_sf"/>
</dbReference>
<feature type="compositionally biased region" description="Polar residues" evidence="1">
    <location>
        <begin position="1136"/>
        <end position="1145"/>
    </location>
</feature>
<proteinExistence type="predicted"/>
<feature type="region of interest" description="Disordered" evidence="1">
    <location>
        <begin position="1270"/>
        <end position="1311"/>
    </location>
</feature>
<dbReference type="InterPro" id="IPR011993">
    <property type="entry name" value="PH-like_dom_sf"/>
</dbReference>
<feature type="compositionally biased region" description="Low complexity" evidence="1">
    <location>
        <begin position="621"/>
        <end position="633"/>
    </location>
</feature>
<feature type="compositionally biased region" description="Basic and acidic residues" evidence="1">
    <location>
        <begin position="661"/>
        <end position="671"/>
    </location>
</feature>
<feature type="compositionally biased region" description="Polar residues" evidence="1">
    <location>
        <begin position="67"/>
        <end position="78"/>
    </location>
</feature>
<feature type="compositionally biased region" description="Low complexity" evidence="1">
    <location>
        <begin position="209"/>
        <end position="218"/>
    </location>
</feature>
<feature type="compositionally biased region" description="Low complexity" evidence="1">
    <location>
        <begin position="1299"/>
        <end position="1309"/>
    </location>
</feature>
<protein>
    <recommendedName>
        <fullName evidence="2">SEC7 domain-containing protein</fullName>
    </recommendedName>
</protein>
<dbReference type="STRING" id="1684307.A0A316UF44"/>
<feature type="compositionally biased region" description="Low complexity" evidence="1">
    <location>
        <begin position="313"/>
        <end position="339"/>
    </location>
</feature>
<keyword evidence="4" id="KW-1185">Reference proteome</keyword>
<feature type="region of interest" description="Disordered" evidence="1">
    <location>
        <begin position="1211"/>
        <end position="1247"/>
    </location>
</feature>
<feature type="compositionally biased region" description="Pro residues" evidence="1">
    <location>
        <begin position="430"/>
        <end position="439"/>
    </location>
</feature>
<feature type="compositionally biased region" description="Low complexity" evidence="1">
    <location>
        <begin position="412"/>
        <end position="429"/>
    </location>
</feature>
<name>A0A316UF44_9BASI</name>
<dbReference type="OrthoDB" id="2157641at2759"/>
<feature type="compositionally biased region" description="Low complexity" evidence="1">
    <location>
        <begin position="29"/>
        <end position="42"/>
    </location>
</feature>
<dbReference type="PROSITE" id="PS50190">
    <property type="entry name" value="SEC7"/>
    <property type="match status" value="1"/>
</dbReference>
<feature type="compositionally biased region" description="Low complexity" evidence="1">
    <location>
        <begin position="703"/>
        <end position="712"/>
    </location>
</feature>
<reference evidence="3 4" key="1">
    <citation type="journal article" date="2018" name="Mol. Biol. Evol.">
        <title>Broad Genomic Sampling Reveals a Smut Pathogenic Ancestry of the Fungal Clade Ustilaginomycotina.</title>
        <authorList>
            <person name="Kijpornyongpan T."/>
            <person name="Mondo S.J."/>
            <person name="Barry K."/>
            <person name="Sandor L."/>
            <person name="Lee J."/>
            <person name="Lipzen A."/>
            <person name="Pangilinan J."/>
            <person name="LaButti K."/>
            <person name="Hainaut M."/>
            <person name="Henrissat B."/>
            <person name="Grigoriev I.V."/>
            <person name="Spatafora J.W."/>
            <person name="Aime M.C."/>
        </authorList>
    </citation>
    <scope>NUCLEOTIDE SEQUENCE [LARGE SCALE GENOMIC DNA]</scope>
    <source>
        <strain evidence="3 4">MCA 4718</strain>
    </source>
</reference>
<dbReference type="Proteomes" id="UP000245942">
    <property type="component" value="Unassembled WGS sequence"/>
</dbReference>
<feature type="region of interest" description="Disordered" evidence="1">
    <location>
        <begin position="1520"/>
        <end position="1564"/>
    </location>
</feature>
<feature type="compositionally biased region" description="Polar residues" evidence="1">
    <location>
        <begin position="383"/>
        <end position="411"/>
    </location>
</feature>
<feature type="compositionally biased region" description="Low complexity" evidence="1">
    <location>
        <begin position="169"/>
        <end position="178"/>
    </location>
</feature>
<feature type="compositionally biased region" description="Low complexity" evidence="1">
    <location>
        <begin position="1542"/>
        <end position="1557"/>
    </location>
</feature>
<dbReference type="InterPro" id="IPR041681">
    <property type="entry name" value="PH_9"/>
</dbReference>
<dbReference type="PANTHER" id="PTHR10663">
    <property type="entry name" value="GUANYL-NUCLEOTIDE EXCHANGE FACTOR"/>
    <property type="match status" value="1"/>
</dbReference>
<feature type="compositionally biased region" description="Polar residues" evidence="1">
    <location>
        <begin position="1236"/>
        <end position="1246"/>
    </location>
</feature>
<dbReference type="PANTHER" id="PTHR10663:SF373">
    <property type="entry name" value="PH AND SEC7 DOMAIN-CONTAINING PROTEIN C11E3.11C"/>
    <property type="match status" value="1"/>
</dbReference>
<evidence type="ECO:0000259" key="2">
    <source>
        <dbReference type="PROSITE" id="PS50190"/>
    </source>
</evidence>
<feature type="compositionally biased region" description="Polar residues" evidence="1">
    <location>
        <begin position="890"/>
        <end position="910"/>
    </location>
</feature>
<feature type="compositionally biased region" description="Polar residues" evidence="1">
    <location>
        <begin position="516"/>
        <end position="529"/>
    </location>
</feature>
<evidence type="ECO:0000256" key="1">
    <source>
        <dbReference type="SAM" id="MobiDB-lite"/>
    </source>
</evidence>
<feature type="region of interest" description="Disordered" evidence="1">
    <location>
        <begin position="562"/>
        <end position="948"/>
    </location>
</feature>
<dbReference type="SUPFAM" id="SSF50729">
    <property type="entry name" value="PH domain-like"/>
    <property type="match status" value="1"/>
</dbReference>
<dbReference type="SMART" id="SM00222">
    <property type="entry name" value="Sec7"/>
    <property type="match status" value="1"/>
</dbReference>